<evidence type="ECO:0000256" key="9">
    <source>
        <dbReference type="PROSITE-ProRule" id="PRU01240"/>
    </source>
</evidence>
<feature type="domain" description="Bacterial Ig" evidence="12">
    <location>
        <begin position="963"/>
        <end position="1041"/>
    </location>
</feature>
<gene>
    <name evidence="13" type="ORF">D4T97_002850</name>
</gene>
<dbReference type="OrthoDB" id="9798386at2"/>
<keyword evidence="4" id="KW-0964">Secreted</keyword>
<evidence type="ECO:0000256" key="5">
    <source>
        <dbReference type="ARBA" id="ARBA00022670"/>
    </source>
</evidence>
<evidence type="ECO:0000256" key="7">
    <source>
        <dbReference type="ARBA" id="ARBA00022825"/>
    </source>
</evidence>
<dbReference type="InterPro" id="IPR050131">
    <property type="entry name" value="Peptidase_S8_subtilisin-like"/>
</dbReference>
<feature type="chain" id="PRO_5039027330" evidence="10">
    <location>
        <begin position="35"/>
        <end position="1045"/>
    </location>
</feature>
<dbReference type="PROSITE" id="PS00138">
    <property type="entry name" value="SUBTILASE_SER"/>
    <property type="match status" value="1"/>
</dbReference>
<dbReference type="InterPro" id="IPR022398">
    <property type="entry name" value="Peptidase_S8_His-AS"/>
</dbReference>
<dbReference type="PANTHER" id="PTHR43806:SF11">
    <property type="entry name" value="CEREVISIN-RELATED"/>
    <property type="match status" value="1"/>
</dbReference>
<dbReference type="GO" id="GO:0005576">
    <property type="term" value="C:extracellular region"/>
    <property type="evidence" value="ECO:0007669"/>
    <property type="project" value="UniProtKB-SubCell"/>
</dbReference>
<dbReference type="InterPro" id="IPR036852">
    <property type="entry name" value="Peptidase_S8/S53_dom_sf"/>
</dbReference>
<reference evidence="13" key="1">
    <citation type="submission" date="2018-12" db="EMBL/GenBank/DDBJ databases">
        <authorList>
            <person name="Sun L."/>
            <person name="Chen Z."/>
        </authorList>
    </citation>
    <scope>NUCLEOTIDE SEQUENCE [LARGE SCALE GENOMIC DNA]</scope>
    <source>
        <strain evidence="13">3-2-2</strain>
    </source>
</reference>
<dbReference type="PANTHER" id="PTHR43806">
    <property type="entry name" value="PEPTIDASE S8"/>
    <property type="match status" value="1"/>
</dbReference>
<dbReference type="PROSITE" id="PS51892">
    <property type="entry name" value="SUBTILASE"/>
    <property type="match status" value="1"/>
</dbReference>
<keyword evidence="7 9" id="KW-0720">Serine protease</keyword>
<dbReference type="InterPro" id="IPR041498">
    <property type="entry name" value="Big_6"/>
</dbReference>
<evidence type="ECO:0000256" key="4">
    <source>
        <dbReference type="ARBA" id="ARBA00022525"/>
    </source>
</evidence>
<dbReference type="GO" id="GO:0006508">
    <property type="term" value="P:proteolysis"/>
    <property type="evidence" value="ECO:0007669"/>
    <property type="project" value="UniProtKB-KW"/>
</dbReference>
<dbReference type="Proteomes" id="UP000287156">
    <property type="component" value="Unassembled WGS sequence"/>
</dbReference>
<dbReference type="CDD" id="cd07484">
    <property type="entry name" value="Peptidases_S8_Thermitase_like"/>
    <property type="match status" value="1"/>
</dbReference>
<evidence type="ECO:0000256" key="3">
    <source>
        <dbReference type="ARBA" id="ARBA00011073"/>
    </source>
</evidence>
<dbReference type="InterPro" id="IPR000209">
    <property type="entry name" value="Peptidase_S8/S53_dom"/>
</dbReference>
<comment type="subcellular location">
    <subcellularLocation>
        <location evidence="2">Secreted</location>
    </subcellularLocation>
</comment>
<sequence length="1045" mass="113594">MKKGKIRYTAFLLAIMLLLSIVQPLAPKASPATANEAIQLVKGDAVVGSFSEPGDVQWYKIEPTNEEIQRDTHMKIVLSGTFEGNISVYPDKDRAEEDFTFDDYRAEITEGAPAVIYMPHAWTGPYFIKVEYYGNIEEIDEVEGETEEPQGADYEISYEGKRLTPSDLSEEACPVELSVNKRAAGVEILKELRQVRDELLSKTDKGQEVTSLYYKIAPFLVTKMTFDKETRDQAYKSLVTLKPIFSELAEKGDASSYRLNKADQIAINELYEIVIQNVPDWLKPEIEKIAKEIGIDKLIGKEVSAILKENKMAVSQSDTDRVIVKLKSGKTKSVLENKAKRLAKSPSFKTVKGNGTSLNNMYVLDEVKKPEELAKNLEELPEVEYAEPVYTYHKNATDQPVFDAQYSSQWSLENTGEGFGKAGADIQFRKFYKTINNKQLEEVVIAVVDTGVDYTLADLEEIVLRDEGYDFVNRDEDAYDDEGHGTHVAGIIAAGMDNNYSMTGIHPNAKILPVKVLDASGSGDTEKIALGIKYAVDEGKADVINLSLGGPYSRVIEEQLKYAASKNVTIVAASGNDGADMLDYPAASKHSIAVGASNRLDIVSDFSSYGEGLDLVAPGSDIPSLLPNGNVTYLSGTSMAAPHVAAAAGLLLSVNKDLKREEVRRILTETAEDIAVEEPVSQPDYYDDDFPVRVLEPGYDEVSGWGRLNVWSAFNTVGLRLAVDPLTDNDMNISGKAVKGMPLELMDGETSLGKGVAKADEKFSFKITPQQGNKVLHLVANDGAASVRVSVKETPAPEIPIVKPVSDSDTVVTGQAEKGTTVAVKSKKKLLGEVKVDAKGHFKVKIEKQKAGTQLLITSTSVSKKVSKTAKVVVIDKTPPAKPKVNSVGDSDQFVGGKTEPGATVIVKLKGKTIGKKKVDAKGTFKVAIKKQKAGTVLSVTAKDAAGNESKATKVTVKDKTPPAVPKVNKVTDRDKFITGKTEKNAVVYVKHKGKTLGKKKADAKGKFKVKIKKQKAGTTLSVTAKDAAGNTSKAAKIKVKNYKK</sequence>
<evidence type="ECO:0000256" key="6">
    <source>
        <dbReference type="ARBA" id="ARBA00022801"/>
    </source>
</evidence>
<evidence type="ECO:0000313" key="13">
    <source>
        <dbReference type="EMBL" id="RST77439.1"/>
    </source>
</evidence>
<evidence type="ECO:0000256" key="10">
    <source>
        <dbReference type="SAM" id="SignalP"/>
    </source>
</evidence>
<dbReference type="Gene3D" id="2.60.40.10">
    <property type="entry name" value="Immunoglobulins"/>
    <property type="match status" value="3"/>
</dbReference>
<feature type="signal peptide" evidence="10">
    <location>
        <begin position="1"/>
        <end position="34"/>
    </location>
</feature>
<dbReference type="InterPro" id="IPR023828">
    <property type="entry name" value="Peptidase_S8_Ser-AS"/>
</dbReference>
<organism evidence="13 14">
    <name type="scientific">Siminovitchia acidinfaciens</name>
    <dbReference type="NCBI Taxonomy" id="2321395"/>
    <lineage>
        <taxon>Bacteria</taxon>
        <taxon>Bacillati</taxon>
        <taxon>Bacillota</taxon>
        <taxon>Bacilli</taxon>
        <taxon>Bacillales</taxon>
        <taxon>Bacillaceae</taxon>
        <taxon>Siminovitchia</taxon>
    </lineage>
</organism>
<comment type="cofactor">
    <cofactor evidence="1">
        <name>Ca(2+)</name>
        <dbReference type="ChEBI" id="CHEBI:29108"/>
    </cofactor>
</comment>
<feature type="domain" description="Bacterial Ig" evidence="12">
    <location>
        <begin position="880"/>
        <end position="959"/>
    </location>
</feature>
<evidence type="ECO:0000259" key="12">
    <source>
        <dbReference type="Pfam" id="PF17936"/>
    </source>
</evidence>
<name>A0A429Y7K3_9BACI</name>
<dbReference type="Pfam" id="PF00082">
    <property type="entry name" value="Peptidase_S8"/>
    <property type="match status" value="1"/>
</dbReference>
<keyword evidence="10" id="KW-0732">Signal</keyword>
<dbReference type="InterPro" id="IPR013783">
    <property type="entry name" value="Ig-like_fold"/>
</dbReference>
<feature type="active site" description="Charge relay system" evidence="9">
    <location>
        <position position="484"/>
    </location>
</feature>
<evidence type="ECO:0000256" key="2">
    <source>
        <dbReference type="ARBA" id="ARBA00004613"/>
    </source>
</evidence>
<dbReference type="Gene3D" id="3.40.50.200">
    <property type="entry name" value="Peptidase S8/S53 domain"/>
    <property type="match status" value="1"/>
</dbReference>
<dbReference type="AlphaFoldDB" id="A0A429Y7K3"/>
<keyword evidence="8" id="KW-0106">Calcium</keyword>
<protein>
    <submittedName>
        <fullName evidence="13">Peptidase S8</fullName>
    </submittedName>
</protein>
<dbReference type="SUPFAM" id="SSF52743">
    <property type="entry name" value="Subtilisin-like"/>
    <property type="match status" value="1"/>
</dbReference>
<dbReference type="PRINTS" id="PR00723">
    <property type="entry name" value="SUBTILISIN"/>
</dbReference>
<dbReference type="PROSITE" id="PS00137">
    <property type="entry name" value="SUBTILASE_HIS"/>
    <property type="match status" value="1"/>
</dbReference>
<evidence type="ECO:0000313" key="14">
    <source>
        <dbReference type="Proteomes" id="UP000287156"/>
    </source>
</evidence>
<keyword evidence="5 9" id="KW-0645">Protease</keyword>
<feature type="active site" description="Charge relay system" evidence="9">
    <location>
        <position position="449"/>
    </location>
</feature>
<feature type="domain" description="Bacterial Ig" evidence="12">
    <location>
        <begin position="796"/>
        <end position="876"/>
    </location>
</feature>
<feature type="domain" description="Peptidase S8/S53" evidence="11">
    <location>
        <begin position="442"/>
        <end position="679"/>
    </location>
</feature>
<feature type="active site" description="Charge relay system" evidence="9">
    <location>
        <position position="638"/>
    </location>
</feature>
<dbReference type="EMBL" id="QYTV02000001">
    <property type="protein sequence ID" value="RST77439.1"/>
    <property type="molecule type" value="Genomic_DNA"/>
</dbReference>
<evidence type="ECO:0000259" key="11">
    <source>
        <dbReference type="Pfam" id="PF00082"/>
    </source>
</evidence>
<keyword evidence="14" id="KW-1185">Reference proteome</keyword>
<dbReference type="Pfam" id="PF17936">
    <property type="entry name" value="Big_6"/>
    <property type="match status" value="3"/>
</dbReference>
<evidence type="ECO:0000256" key="8">
    <source>
        <dbReference type="ARBA" id="ARBA00022837"/>
    </source>
</evidence>
<dbReference type="GO" id="GO:0004252">
    <property type="term" value="F:serine-type endopeptidase activity"/>
    <property type="evidence" value="ECO:0007669"/>
    <property type="project" value="UniProtKB-UniRule"/>
</dbReference>
<comment type="caution">
    <text evidence="13">The sequence shown here is derived from an EMBL/GenBank/DDBJ whole genome shotgun (WGS) entry which is preliminary data.</text>
</comment>
<dbReference type="InterPro" id="IPR015500">
    <property type="entry name" value="Peptidase_S8_subtilisin-rel"/>
</dbReference>
<evidence type="ECO:0000256" key="1">
    <source>
        <dbReference type="ARBA" id="ARBA00001913"/>
    </source>
</evidence>
<proteinExistence type="inferred from homology"/>
<dbReference type="RefSeq" id="WP_126047438.1">
    <property type="nucleotide sequence ID" value="NZ_QYTV02000001.1"/>
</dbReference>
<accession>A0A429Y7K3</accession>
<comment type="similarity">
    <text evidence="3 9">Belongs to the peptidase S8 family.</text>
</comment>
<keyword evidence="6 9" id="KW-0378">Hydrolase</keyword>
<dbReference type="InterPro" id="IPR034084">
    <property type="entry name" value="Thermitase-like_dom"/>
</dbReference>
<dbReference type="NCBIfam" id="NF033510">
    <property type="entry name" value="Ca_tandemer"/>
    <property type="match status" value="2"/>
</dbReference>